<protein>
    <submittedName>
        <fullName evidence="2">Uncharacterized protein</fullName>
    </submittedName>
</protein>
<feature type="compositionally biased region" description="Basic and acidic residues" evidence="1">
    <location>
        <begin position="1"/>
        <end position="33"/>
    </location>
</feature>
<reference evidence="3" key="1">
    <citation type="journal article" date="2019" name="Int. J. Syst. Evol. Microbiol.">
        <title>The Global Catalogue of Microorganisms (GCM) 10K type strain sequencing project: providing services to taxonomists for standard genome sequencing and annotation.</title>
        <authorList>
            <consortium name="The Broad Institute Genomics Platform"/>
            <consortium name="The Broad Institute Genome Sequencing Center for Infectious Disease"/>
            <person name="Wu L."/>
            <person name="Ma J."/>
        </authorList>
    </citation>
    <scope>NUCLEOTIDE SEQUENCE [LARGE SCALE GENOMIC DNA]</scope>
    <source>
        <strain evidence="3">NBRC 108730</strain>
    </source>
</reference>
<feature type="region of interest" description="Disordered" evidence="1">
    <location>
        <begin position="106"/>
        <end position="125"/>
    </location>
</feature>
<comment type="caution">
    <text evidence="2">The sequence shown here is derived from an EMBL/GenBank/DDBJ whole genome shotgun (WGS) entry which is preliminary data.</text>
</comment>
<dbReference type="Proteomes" id="UP001157017">
    <property type="component" value="Unassembled WGS sequence"/>
</dbReference>
<feature type="region of interest" description="Disordered" evidence="1">
    <location>
        <begin position="1"/>
        <end position="46"/>
    </location>
</feature>
<evidence type="ECO:0000256" key="1">
    <source>
        <dbReference type="SAM" id="MobiDB-lite"/>
    </source>
</evidence>
<evidence type="ECO:0000313" key="3">
    <source>
        <dbReference type="Proteomes" id="UP001157017"/>
    </source>
</evidence>
<accession>A0ABQ6JQB3</accession>
<name>A0ABQ6JQB3_9ACTN</name>
<sequence length="125" mass="13050">MFTRLGVEHRGGQHDRGLQHDGGDVVEQRRRGGGEPPRGPAQRGDGLVDLGLRPRGGGLLGVLQAVGLLLRAQRRGLVAAGPALGVPDGPGADPLLVRLAGAAGERREPAVLSRRSHRRPLHVAA</sequence>
<proteinExistence type="predicted"/>
<evidence type="ECO:0000313" key="2">
    <source>
        <dbReference type="EMBL" id="GMA88900.1"/>
    </source>
</evidence>
<gene>
    <name evidence="2" type="ORF">GCM10025868_41500</name>
</gene>
<feature type="compositionally biased region" description="Basic residues" evidence="1">
    <location>
        <begin position="114"/>
        <end position="125"/>
    </location>
</feature>
<dbReference type="EMBL" id="BSUZ01000001">
    <property type="protein sequence ID" value="GMA88900.1"/>
    <property type="molecule type" value="Genomic_DNA"/>
</dbReference>
<keyword evidence="3" id="KW-1185">Reference proteome</keyword>
<organism evidence="2 3">
    <name type="scientific">Angustibacter aerolatus</name>
    <dbReference type="NCBI Taxonomy" id="1162965"/>
    <lineage>
        <taxon>Bacteria</taxon>
        <taxon>Bacillati</taxon>
        <taxon>Actinomycetota</taxon>
        <taxon>Actinomycetes</taxon>
        <taxon>Kineosporiales</taxon>
        <taxon>Kineosporiaceae</taxon>
    </lineage>
</organism>